<evidence type="ECO:0000313" key="1">
    <source>
        <dbReference type="EMBL" id="BAO29711.1"/>
    </source>
</evidence>
<dbReference type="KEGG" id="shd:SUTH_01919"/>
<dbReference type="EMBL" id="AP012547">
    <property type="protein sequence ID" value="BAO29711.1"/>
    <property type="molecule type" value="Genomic_DNA"/>
</dbReference>
<dbReference type="Proteomes" id="UP000031637">
    <property type="component" value="Chromosome"/>
</dbReference>
<dbReference type="AlphaFoldDB" id="W0SF80"/>
<gene>
    <name evidence="1" type="ORF">SUTH_01919</name>
</gene>
<evidence type="ECO:0000313" key="2">
    <source>
        <dbReference type="Proteomes" id="UP000031637"/>
    </source>
</evidence>
<dbReference type="OrthoDB" id="8870359at2"/>
<protein>
    <submittedName>
        <fullName evidence="1">Uncharacterized protein</fullName>
    </submittedName>
</protein>
<dbReference type="HOGENOM" id="CLU_055626_0_0_4"/>
<name>W0SF80_9PROT</name>
<keyword evidence="2" id="KW-1185">Reference proteome</keyword>
<proteinExistence type="predicted"/>
<sequence>MKDAVIVFSRNGLFTTTVTARDIHSHEHARKLWPLVTPSIPRQLVTWVKPTFVQQELKRRSHFRTLPSAKCLSVTQIFEQEEAARHKAVCESPEHAAAKRMVADALRQRLQKGIAMPWYFKDPDSSQYHLAGNLLLGAEAVHTEESVKTSFGCDYRLDIAIVSKQISKDPILLGGIEIEWEHQFDGRKALIGKSQAFPLISIDISGMTLEEITPEWADAALTATAYSSDTGQRKTYVYLHDLLYPLYLQLPSGLVKDSRHQFIVFAPDKDLTRLEKWAKMLQNLMGLPKSAMAVSIVNAKSEQSKKMLENAGQVVGADWQSINSQQCLRLTVDRPSPVDVASHMFHLCLANLFLSHSDSLVGYKYMTGILNEDPAEDIWQHPKWNPELRQYDYHRILPKRLAEPRSRILDVLNSLGQAVQESC</sequence>
<organism evidence="1 2">
    <name type="scientific">Sulfuritalea hydrogenivorans sk43H</name>
    <dbReference type="NCBI Taxonomy" id="1223802"/>
    <lineage>
        <taxon>Bacteria</taxon>
        <taxon>Pseudomonadati</taxon>
        <taxon>Pseudomonadota</taxon>
        <taxon>Betaproteobacteria</taxon>
        <taxon>Nitrosomonadales</taxon>
        <taxon>Sterolibacteriaceae</taxon>
        <taxon>Sulfuritalea</taxon>
    </lineage>
</organism>
<dbReference type="STRING" id="1223802.SUTH_01919"/>
<accession>W0SF80</accession>
<reference evidence="1 2" key="1">
    <citation type="journal article" date="2014" name="Syst. Appl. Microbiol.">
        <title>Complete genomes of freshwater sulfur oxidizers Sulfuricella denitrificans skB26 and Sulfuritalea hydrogenivorans sk43H: genetic insights into the sulfur oxidation pathway of betaproteobacteria.</title>
        <authorList>
            <person name="Watanabe T."/>
            <person name="Kojima H."/>
            <person name="Fukui M."/>
        </authorList>
    </citation>
    <scope>NUCLEOTIDE SEQUENCE [LARGE SCALE GENOMIC DNA]</scope>
    <source>
        <strain evidence="1">DSM22779</strain>
    </source>
</reference>